<gene>
    <name evidence="3" type="primary">LOC118404513</name>
</gene>
<proteinExistence type="predicted"/>
<feature type="compositionally biased region" description="Basic residues" evidence="1">
    <location>
        <begin position="137"/>
        <end position="147"/>
    </location>
</feature>
<evidence type="ECO:0000256" key="1">
    <source>
        <dbReference type="SAM" id="MobiDB-lite"/>
    </source>
</evidence>
<dbReference type="KEGG" id="bfo:118404513"/>
<dbReference type="Proteomes" id="UP000001554">
    <property type="component" value="Chromosome 17"/>
</dbReference>
<reference evidence="3" key="2">
    <citation type="submission" date="2025-08" db="UniProtKB">
        <authorList>
            <consortium name="RefSeq"/>
        </authorList>
    </citation>
    <scope>IDENTIFICATION</scope>
    <source>
        <strain evidence="3">S238N-H82</strain>
        <tissue evidence="3">Testes</tissue>
    </source>
</reference>
<sequence length="147" mass="16131">MWEWSISGQYHEALVKRLCKLCKVPSRPVRWHVNGAPGTGEVAADNSLHRATAFAAVYNFETAAEPLFLNRLSCHADDRGLPPRNTYDSLCPVPLHPARIVSTLKTDSAGAGCPRDVPSILRGLARASSVANDRPLPQRRRRGLPGR</sequence>
<accession>A0A9J7HK31</accession>
<protein>
    <submittedName>
        <fullName evidence="3">Uncharacterized protein LOC118404513</fullName>
    </submittedName>
</protein>
<evidence type="ECO:0000313" key="3">
    <source>
        <dbReference type="RefSeq" id="XP_035659532.1"/>
    </source>
</evidence>
<keyword evidence="2" id="KW-1185">Reference proteome</keyword>
<name>A0A9J7HK31_BRAFL</name>
<dbReference type="GeneID" id="118404513"/>
<dbReference type="RefSeq" id="XP_035659532.1">
    <property type="nucleotide sequence ID" value="XM_035803639.1"/>
</dbReference>
<reference evidence="2" key="1">
    <citation type="journal article" date="2020" name="Nat. Ecol. Evol.">
        <title>Deeply conserved synteny resolves early events in vertebrate evolution.</title>
        <authorList>
            <person name="Simakov O."/>
            <person name="Marletaz F."/>
            <person name="Yue J.X."/>
            <person name="O'Connell B."/>
            <person name="Jenkins J."/>
            <person name="Brandt A."/>
            <person name="Calef R."/>
            <person name="Tung C.H."/>
            <person name="Huang T.K."/>
            <person name="Schmutz J."/>
            <person name="Satoh N."/>
            <person name="Yu J.K."/>
            <person name="Putnam N.H."/>
            <person name="Green R.E."/>
            <person name="Rokhsar D.S."/>
        </authorList>
    </citation>
    <scope>NUCLEOTIDE SEQUENCE [LARGE SCALE GENOMIC DNA]</scope>
    <source>
        <strain evidence="2">S238N-H82</strain>
    </source>
</reference>
<evidence type="ECO:0000313" key="2">
    <source>
        <dbReference type="Proteomes" id="UP000001554"/>
    </source>
</evidence>
<organism evidence="2 3">
    <name type="scientific">Branchiostoma floridae</name>
    <name type="common">Florida lancelet</name>
    <name type="synonym">Amphioxus</name>
    <dbReference type="NCBI Taxonomy" id="7739"/>
    <lineage>
        <taxon>Eukaryota</taxon>
        <taxon>Metazoa</taxon>
        <taxon>Chordata</taxon>
        <taxon>Cephalochordata</taxon>
        <taxon>Leptocardii</taxon>
        <taxon>Amphioxiformes</taxon>
        <taxon>Branchiostomatidae</taxon>
        <taxon>Branchiostoma</taxon>
    </lineage>
</organism>
<dbReference type="AlphaFoldDB" id="A0A9J7HK31"/>
<feature type="region of interest" description="Disordered" evidence="1">
    <location>
        <begin position="128"/>
        <end position="147"/>
    </location>
</feature>